<dbReference type="NCBIfam" id="TIGR01783">
    <property type="entry name" value="TonB-siderophor"/>
    <property type="match status" value="1"/>
</dbReference>
<feature type="domain" description="TonB-dependent receptor-like beta-barrel" evidence="13">
    <location>
        <begin position="258"/>
        <end position="669"/>
    </location>
</feature>
<dbReference type="InterPro" id="IPR037066">
    <property type="entry name" value="Plug_dom_sf"/>
</dbReference>
<dbReference type="Gene3D" id="2.40.170.20">
    <property type="entry name" value="TonB-dependent receptor, beta-barrel domain"/>
    <property type="match status" value="1"/>
</dbReference>
<keyword evidence="4 10" id="KW-1134">Transmembrane beta strand</keyword>
<evidence type="ECO:0000256" key="7">
    <source>
        <dbReference type="ARBA" id="ARBA00023136"/>
    </source>
</evidence>
<dbReference type="PANTHER" id="PTHR32552">
    <property type="entry name" value="FERRICHROME IRON RECEPTOR-RELATED"/>
    <property type="match status" value="1"/>
</dbReference>
<comment type="similarity">
    <text evidence="2 10 11">Belongs to the TonB-dependent receptor family.</text>
</comment>
<dbReference type="InterPro" id="IPR000531">
    <property type="entry name" value="Beta-barrel_TonB"/>
</dbReference>
<dbReference type="Pfam" id="PF07715">
    <property type="entry name" value="Plug"/>
    <property type="match status" value="1"/>
</dbReference>
<evidence type="ECO:0000256" key="4">
    <source>
        <dbReference type="ARBA" id="ARBA00022452"/>
    </source>
</evidence>
<evidence type="ECO:0000256" key="12">
    <source>
        <dbReference type="SAM" id="SignalP"/>
    </source>
</evidence>
<accession>A0A8J6IQ54</accession>
<evidence type="ECO:0000313" key="15">
    <source>
        <dbReference type="EMBL" id="MBC3765700.1"/>
    </source>
</evidence>
<dbReference type="GO" id="GO:0009279">
    <property type="term" value="C:cell outer membrane"/>
    <property type="evidence" value="ECO:0007669"/>
    <property type="project" value="UniProtKB-SubCell"/>
</dbReference>
<evidence type="ECO:0000256" key="11">
    <source>
        <dbReference type="RuleBase" id="RU003357"/>
    </source>
</evidence>
<dbReference type="GO" id="GO:0038023">
    <property type="term" value="F:signaling receptor activity"/>
    <property type="evidence" value="ECO:0007669"/>
    <property type="project" value="InterPro"/>
</dbReference>
<dbReference type="InterPro" id="IPR039426">
    <property type="entry name" value="TonB-dep_rcpt-like"/>
</dbReference>
<dbReference type="EMBL" id="JACNEP010000005">
    <property type="protein sequence ID" value="MBC3765700.1"/>
    <property type="molecule type" value="Genomic_DNA"/>
</dbReference>
<dbReference type="CDD" id="cd01347">
    <property type="entry name" value="ligand_gated_channel"/>
    <property type="match status" value="1"/>
</dbReference>
<keyword evidence="5 10" id="KW-0812">Transmembrane</keyword>
<dbReference type="PANTHER" id="PTHR32552:SF74">
    <property type="entry name" value="HYDROXAMATE SIDEROPHORE RECEPTOR FHUE"/>
    <property type="match status" value="1"/>
</dbReference>
<dbReference type="GO" id="GO:0015344">
    <property type="term" value="F:siderophore uptake transmembrane transporter activity"/>
    <property type="evidence" value="ECO:0007669"/>
    <property type="project" value="TreeGrafter"/>
</dbReference>
<evidence type="ECO:0000256" key="5">
    <source>
        <dbReference type="ARBA" id="ARBA00022692"/>
    </source>
</evidence>
<keyword evidence="12" id="KW-0732">Signal</keyword>
<comment type="caution">
    <text evidence="15">The sequence shown here is derived from an EMBL/GenBank/DDBJ whole genome shotgun (WGS) entry which is preliminary data.</text>
</comment>
<keyword evidence="6 11" id="KW-0798">TonB box</keyword>
<gene>
    <name evidence="15" type="ORF">H8B19_07420</name>
</gene>
<sequence length="698" mass="77229">MKLSHLFALSPLVVALTATAQQDAGKDTKEAKDAQIEQIRIVGVRQQRASAGATGLTMEIADTPQSISVLTDEQIQAFGAFNINDALRLATGVNVEEWETNRTNYTARGFEIKNTQIDGVGLPNDWGIVTGAVEAFGYEKIEVIRGANGLLTGVGNASGTINYVRKRPTNENGGEVGVSVGSYGFKRAQADYSALITEDGSWAARFVATKEDKGSYLHGLENDRTFLYGVVDGQLSDNLTITAGYSFQDANTDGNLWGALIYNYTDGTQAEWDVHDTTTQNWTMWDTEKTNAFVELNYAISLDWDLTVSYNRRDFEEQDKLFYASGAIDKETNLGLSGWPARYDSDVNSNLYEARLHGTFELFGMQHEANFGFSTADSSDIMWQHPIDFSNTPAFGPTPAFPYDLDAIPEPDWGAPVVYSDMEQKLKRYFGSTRINLTSDFFVVAGFNAIDFERNGVNSGAVIDNDESETSPYIGATYSLNDDVNVYASYSDVYQPQEQYDEQGQFLAPTKGKNFEAGLKAQWLDNTILTTLAYFTAEQDNLAAYAGTNPDTGQYFYNGVSVESDGFEIEVTGKLTESLQLVASYTSLDVEDEAGNDTNKWAPRDVVSFQFAYNLPAVPELTLGLGGRWQSEIENTDYNVKQGSYLLANMYANWDVNQQLSLRLNVNNITDEKYINSLQTVGYYGAPRNATVSMSYKF</sequence>
<dbReference type="RefSeq" id="WP_186506180.1">
    <property type="nucleotide sequence ID" value="NZ_JACNEP010000005.1"/>
</dbReference>
<evidence type="ECO:0000256" key="9">
    <source>
        <dbReference type="ARBA" id="ARBA00023237"/>
    </source>
</evidence>
<evidence type="ECO:0000256" key="10">
    <source>
        <dbReference type="PROSITE-ProRule" id="PRU01360"/>
    </source>
</evidence>
<organism evidence="15 16">
    <name type="scientific">Neptunicella marina</name>
    <dbReference type="NCBI Taxonomy" id="2125989"/>
    <lineage>
        <taxon>Bacteria</taxon>
        <taxon>Pseudomonadati</taxon>
        <taxon>Pseudomonadota</taxon>
        <taxon>Gammaproteobacteria</taxon>
        <taxon>Alteromonadales</taxon>
        <taxon>Alteromonadaceae</taxon>
        <taxon>Neptunicella</taxon>
    </lineage>
</organism>
<dbReference type="AlphaFoldDB" id="A0A8J6IQ54"/>
<dbReference type="InterPro" id="IPR010105">
    <property type="entry name" value="TonB_sidphr_rcpt"/>
</dbReference>
<dbReference type="SUPFAM" id="SSF56935">
    <property type="entry name" value="Porins"/>
    <property type="match status" value="1"/>
</dbReference>
<feature type="signal peptide" evidence="12">
    <location>
        <begin position="1"/>
        <end position="20"/>
    </location>
</feature>
<evidence type="ECO:0000259" key="14">
    <source>
        <dbReference type="Pfam" id="PF07715"/>
    </source>
</evidence>
<proteinExistence type="inferred from homology"/>
<dbReference type="Gene3D" id="2.170.130.10">
    <property type="entry name" value="TonB-dependent receptor, plug domain"/>
    <property type="match status" value="1"/>
</dbReference>
<name>A0A8J6IQ54_9ALTE</name>
<keyword evidence="7 10" id="KW-0472">Membrane</keyword>
<keyword evidence="3 10" id="KW-0813">Transport</keyword>
<reference evidence="15" key="2">
    <citation type="submission" date="2020-08" db="EMBL/GenBank/DDBJ databases">
        <authorList>
            <person name="Lai Q."/>
        </authorList>
    </citation>
    <scope>NUCLEOTIDE SEQUENCE</scope>
    <source>
        <strain evidence="15">S27-2</strain>
    </source>
</reference>
<dbReference type="Proteomes" id="UP000601768">
    <property type="component" value="Unassembled WGS sequence"/>
</dbReference>
<evidence type="ECO:0000256" key="2">
    <source>
        <dbReference type="ARBA" id="ARBA00009810"/>
    </source>
</evidence>
<evidence type="ECO:0000256" key="3">
    <source>
        <dbReference type="ARBA" id="ARBA00022448"/>
    </source>
</evidence>
<evidence type="ECO:0000256" key="6">
    <source>
        <dbReference type="ARBA" id="ARBA00023077"/>
    </source>
</evidence>
<feature type="domain" description="TonB-dependent receptor plug" evidence="14">
    <location>
        <begin position="61"/>
        <end position="160"/>
    </location>
</feature>
<keyword evidence="9 10" id="KW-0998">Cell outer membrane</keyword>
<dbReference type="PROSITE" id="PS52016">
    <property type="entry name" value="TONB_DEPENDENT_REC_3"/>
    <property type="match status" value="1"/>
</dbReference>
<evidence type="ECO:0000256" key="1">
    <source>
        <dbReference type="ARBA" id="ARBA00004571"/>
    </source>
</evidence>
<feature type="chain" id="PRO_5035291811" evidence="12">
    <location>
        <begin position="21"/>
        <end position="698"/>
    </location>
</feature>
<dbReference type="GO" id="GO:0015891">
    <property type="term" value="P:siderophore transport"/>
    <property type="evidence" value="ECO:0007669"/>
    <property type="project" value="InterPro"/>
</dbReference>
<evidence type="ECO:0000256" key="8">
    <source>
        <dbReference type="ARBA" id="ARBA00023170"/>
    </source>
</evidence>
<reference evidence="15" key="1">
    <citation type="journal article" date="2018" name="Int. J. Syst. Evol. Microbiol.">
        <title>Neptunicella marina gen. nov., sp. nov., isolated from surface seawater.</title>
        <authorList>
            <person name="Liu X."/>
            <person name="Lai Q."/>
            <person name="Du Y."/>
            <person name="Zhang X."/>
            <person name="Liu Z."/>
            <person name="Sun F."/>
            <person name="Shao Z."/>
        </authorList>
    </citation>
    <scope>NUCLEOTIDE SEQUENCE</scope>
    <source>
        <strain evidence="15">S27-2</strain>
    </source>
</reference>
<evidence type="ECO:0000259" key="13">
    <source>
        <dbReference type="Pfam" id="PF00593"/>
    </source>
</evidence>
<keyword evidence="16" id="KW-1185">Reference proteome</keyword>
<dbReference type="Pfam" id="PF00593">
    <property type="entry name" value="TonB_dep_Rec_b-barrel"/>
    <property type="match status" value="1"/>
</dbReference>
<dbReference type="InterPro" id="IPR012910">
    <property type="entry name" value="Plug_dom"/>
</dbReference>
<comment type="subcellular location">
    <subcellularLocation>
        <location evidence="1 10">Cell outer membrane</location>
        <topology evidence="1 10">Multi-pass membrane protein</topology>
    </subcellularLocation>
</comment>
<protein>
    <submittedName>
        <fullName evidence="15">TonB-dependent siderophore receptor</fullName>
    </submittedName>
</protein>
<dbReference type="InterPro" id="IPR036942">
    <property type="entry name" value="Beta-barrel_TonB_sf"/>
</dbReference>
<evidence type="ECO:0000313" key="16">
    <source>
        <dbReference type="Proteomes" id="UP000601768"/>
    </source>
</evidence>
<keyword evidence="8 15" id="KW-0675">Receptor</keyword>